<dbReference type="InterPro" id="IPR023765">
    <property type="entry name" value="SBP_5_CS"/>
</dbReference>
<organism evidence="6 7">
    <name type="scientific">Lancefieldella rimae</name>
    <dbReference type="NCBI Taxonomy" id="1383"/>
    <lineage>
        <taxon>Bacteria</taxon>
        <taxon>Bacillati</taxon>
        <taxon>Actinomycetota</taxon>
        <taxon>Coriobacteriia</taxon>
        <taxon>Coriobacteriales</taxon>
        <taxon>Atopobiaceae</taxon>
        <taxon>Lancefieldella</taxon>
    </lineage>
</organism>
<dbReference type="EMBL" id="JABZGW010000064">
    <property type="protein sequence ID" value="MBF4807525.1"/>
    <property type="molecule type" value="Genomic_DNA"/>
</dbReference>
<dbReference type="Gene3D" id="3.10.105.10">
    <property type="entry name" value="Dipeptide-binding Protein, Domain 3"/>
    <property type="match status" value="1"/>
</dbReference>
<dbReference type="CDD" id="cd00995">
    <property type="entry name" value="PBP2_NikA_DppA_OppA_like"/>
    <property type="match status" value="1"/>
</dbReference>
<proteinExistence type="inferred from homology"/>
<feature type="domain" description="Solute-binding protein family 5" evidence="5">
    <location>
        <begin position="97"/>
        <end position="439"/>
    </location>
</feature>
<dbReference type="PANTHER" id="PTHR30290">
    <property type="entry name" value="PERIPLASMIC BINDING COMPONENT OF ABC TRANSPORTER"/>
    <property type="match status" value="1"/>
</dbReference>
<gene>
    <name evidence="6" type="ORF">HXK26_02355</name>
</gene>
<dbReference type="PROSITE" id="PS51257">
    <property type="entry name" value="PROKAR_LIPOPROTEIN"/>
    <property type="match status" value="1"/>
</dbReference>
<dbReference type="InterPro" id="IPR039424">
    <property type="entry name" value="SBP_5"/>
</dbReference>
<dbReference type="PROSITE" id="PS51318">
    <property type="entry name" value="TAT"/>
    <property type="match status" value="1"/>
</dbReference>
<evidence type="ECO:0000259" key="5">
    <source>
        <dbReference type="Pfam" id="PF00496"/>
    </source>
</evidence>
<dbReference type="AlphaFoldDB" id="A0A930W0X6"/>
<dbReference type="GO" id="GO:0015833">
    <property type="term" value="P:peptide transport"/>
    <property type="evidence" value="ECO:0007669"/>
    <property type="project" value="TreeGrafter"/>
</dbReference>
<accession>A0A930W0X6</accession>
<evidence type="ECO:0000256" key="1">
    <source>
        <dbReference type="ARBA" id="ARBA00004193"/>
    </source>
</evidence>
<dbReference type="Gene3D" id="3.40.190.10">
    <property type="entry name" value="Periplasmic binding protein-like II"/>
    <property type="match status" value="1"/>
</dbReference>
<dbReference type="GO" id="GO:1904680">
    <property type="term" value="F:peptide transmembrane transporter activity"/>
    <property type="evidence" value="ECO:0007669"/>
    <property type="project" value="TreeGrafter"/>
</dbReference>
<sequence>MGKLFGRQLSRRTFLGGAVAAAGMGLTACGNNNNNNASNTSDVKGEAGGGTITAGAAYSTQNYDPSSTSSALALGVNWQVSEGLYGMNYHDYHVFNELATADPQKVDDTTFEVSIRKDAKFSDGTAVSADDVVESFKRATAEGNIYVSMLAPIASVEKKDDATVTIKTNVPNFSLLKERLSIVRVVPAKSAQDDMKKMPVGSGPWMYKTISDNSLDLEPNPNYNGVTPAKDKALHYDILKDPTARLTAQTDGTTLAMEMVPADAIDQLKNAGCTVDTVQGFGVRFLMYNLSKAPWDNVKVRQAVMYALDTDKMIANALAGQAEAATCYLPSSFSNYHKAATVYTHDEEKAKSLIKDSGITPGEVVLRTTDNEQVKNMATEVKQNLDALGFKVSIQTDTSPATYSAIDAADGSWDMLLAPGDPSCFGGDTDLLLNWWYGDNIWMKTRCPWKETDEWKKLHELMDKALTQSGADQQSTWNECFDLLAENVPLYPVLFAKTSTASWSEKPNGNGVALQGFKGIGTTGMSFVDVNTVTQK</sequence>
<dbReference type="Pfam" id="PF00496">
    <property type="entry name" value="SBP_bac_5"/>
    <property type="match status" value="1"/>
</dbReference>
<dbReference type="GO" id="GO:0042597">
    <property type="term" value="C:periplasmic space"/>
    <property type="evidence" value="ECO:0007669"/>
    <property type="project" value="UniProtKB-ARBA"/>
</dbReference>
<keyword evidence="3" id="KW-0813">Transport</keyword>
<name>A0A930W0X6_9ACTN</name>
<keyword evidence="4" id="KW-0732">Signal</keyword>
<dbReference type="Proteomes" id="UP000698335">
    <property type="component" value="Unassembled WGS sequence"/>
</dbReference>
<evidence type="ECO:0000313" key="6">
    <source>
        <dbReference type="EMBL" id="MBF4807525.1"/>
    </source>
</evidence>
<comment type="similarity">
    <text evidence="2">Belongs to the bacterial solute-binding protein 5 family.</text>
</comment>
<evidence type="ECO:0000256" key="4">
    <source>
        <dbReference type="ARBA" id="ARBA00022729"/>
    </source>
</evidence>
<comment type="caution">
    <text evidence="6">The sequence shown here is derived from an EMBL/GenBank/DDBJ whole genome shotgun (WGS) entry which is preliminary data.</text>
</comment>
<comment type="subcellular location">
    <subcellularLocation>
        <location evidence="1">Cell membrane</location>
        <topology evidence="1">Lipid-anchor</topology>
    </subcellularLocation>
</comment>
<dbReference type="SUPFAM" id="SSF53850">
    <property type="entry name" value="Periplasmic binding protein-like II"/>
    <property type="match status" value="1"/>
</dbReference>
<dbReference type="InterPro" id="IPR030678">
    <property type="entry name" value="Peptide/Ni-bd"/>
</dbReference>
<evidence type="ECO:0000256" key="2">
    <source>
        <dbReference type="ARBA" id="ARBA00005695"/>
    </source>
</evidence>
<dbReference type="PROSITE" id="PS01040">
    <property type="entry name" value="SBP_BACTERIAL_5"/>
    <property type="match status" value="1"/>
</dbReference>
<dbReference type="RefSeq" id="WP_273061161.1">
    <property type="nucleotide sequence ID" value="NZ_CAUOKZ010000007.1"/>
</dbReference>
<dbReference type="GO" id="GO:0043190">
    <property type="term" value="C:ATP-binding cassette (ABC) transporter complex"/>
    <property type="evidence" value="ECO:0007669"/>
    <property type="project" value="InterPro"/>
</dbReference>
<dbReference type="InterPro" id="IPR006311">
    <property type="entry name" value="TAT_signal"/>
</dbReference>
<protein>
    <submittedName>
        <fullName evidence="6">ABC transporter substrate-binding protein</fullName>
    </submittedName>
</protein>
<evidence type="ECO:0000313" key="7">
    <source>
        <dbReference type="Proteomes" id="UP000698335"/>
    </source>
</evidence>
<dbReference type="InterPro" id="IPR000914">
    <property type="entry name" value="SBP_5_dom"/>
</dbReference>
<reference evidence="6" key="1">
    <citation type="submission" date="2020-04" db="EMBL/GenBank/DDBJ databases">
        <title>Deep metagenomics examines the oral microbiome during advanced dental caries in children, revealing novel taxa and co-occurrences with host molecules.</title>
        <authorList>
            <person name="Baker J.L."/>
            <person name="Morton J.T."/>
            <person name="Dinis M."/>
            <person name="Alvarez R."/>
            <person name="Tran N.C."/>
            <person name="Knight R."/>
            <person name="Edlund A."/>
        </authorList>
    </citation>
    <scope>NUCLEOTIDE SEQUENCE</scope>
    <source>
        <strain evidence="6">JCVI_38_bin.5</strain>
    </source>
</reference>
<evidence type="ECO:0000256" key="3">
    <source>
        <dbReference type="ARBA" id="ARBA00022448"/>
    </source>
</evidence>
<dbReference type="PIRSF" id="PIRSF002741">
    <property type="entry name" value="MppA"/>
    <property type="match status" value="1"/>
</dbReference>
<dbReference type="PANTHER" id="PTHR30290:SF10">
    <property type="entry name" value="PERIPLASMIC OLIGOPEPTIDE-BINDING PROTEIN-RELATED"/>
    <property type="match status" value="1"/>
</dbReference>